<dbReference type="AlphaFoldDB" id="A0A0H4PYM7"/>
<evidence type="ECO:0000313" key="3">
    <source>
        <dbReference type="Proteomes" id="UP000036520"/>
    </source>
</evidence>
<proteinExistence type="predicted"/>
<dbReference type="Proteomes" id="UP000036520">
    <property type="component" value="Chromosome"/>
</dbReference>
<keyword evidence="1" id="KW-0812">Transmembrane</keyword>
<keyword evidence="3" id="KW-1185">Reference proteome</keyword>
<keyword evidence="1" id="KW-0472">Membrane</keyword>
<organism evidence="2 3">
    <name type="scientific">Cyclobacterium amurskyense</name>
    <dbReference type="NCBI Taxonomy" id="320787"/>
    <lineage>
        <taxon>Bacteria</taxon>
        <taxon>Pseudomonadati</taxon>
        <taxon>Bacteroidota</taxon>
        <taxon>Cytophagia</taxon>
        <taxon>Cytophagales</taxon>
        <taxon>Cyclobacteriaceae</taxon>
        <taxon>Cyclobacterium</taxon>
    </lineage>
</organism>
<accession>A0A0H4PYM7</accession>
<name>A0A0H4PYM7_9BACT</name>
<keyword evidence="1" id="KW-1133">Transmembrane helix</keyword>
<protein>
    <submittedName>
        <fullName evidence="2">Uncharacterized protein</fullName>
    </submittedName>
</protein>
<dbReference type="KEGG" id="camu:CA2015_4177"/>
<evidence type="ECO:0000313" key="2">
    <source>
        <dbReference type="EMBL" id="AKP53527.1"/>
    </source>
</evidence>
<evidence type="ECO:0000256" key="1">
    <source>
        <dbReference type="SAM" id="Phobius"/>
    </source>
</evidence>
<reference evidence="2 3" key="1">
    <citation type="submission" date="2015-07" db="EMBL/GenBank/DDBJ databases">
        <authorList>
            <person name="Kim K.M."/>
        </authorList>
    </citation>
    <scope>NUCLEOTIDE SEQUENCE [LARGE SCALE GENOMIC DNA]</scope>
    <source>
        <strain evidence="2 3">KCTC 12363</strain>
    </source>
</reference>
<sequence length="55" mass="6476">MLAMVNPIDLIPIWYYMTGDATPKVRRKIALMVSGTSFFTLLIFCNFWKVYFGFF</sequence>
<feature type="transmembrane region" description="Helical" evidence="1">
    <location>
        <begin position="29"/>
        <end position="51"/>
    </location>
</feature>
<dbReference type="EMBL" id="CP012040">
    <property type="protein sequence ID" value="AKP53527.1"/>
    <property type="molecule type" value="Genomic_DNA"/>
</dbReference>
<gene>
    <name evidence="2" type="ORF">CA2015_4177</name>
</gene>